<reference evidence="1 2" key="1">
    <citation type="submission" date="2021-05" db="EMBL/GenBank/DDBJ databases">
        <title>Fusibacter ferrireducens sp. nov., an anaerobic, sulfur- and Fe-reducing bacterium isolated from the mangrove sediment.</title>
        <authorList>
            <person name="Qiu D."/>
        </authorList>
    </citation>
    <scope>NUCLEOTIDE SEQUENCE [LARGE SCALE GENOMIC DNA]</scope>
    <source>
        <strain evidence="1 2">DSM 12116</strain>
    </source>
</reference>
<protein>
    <recommendedName>
        <fullName evidence="3">KTSC domain-containing protein</fullName>
    </recommendedName>
</protein>
<organism evidence="1 2">
    <name type="scientific">Fusibacter paucivorans</name>
    <dbReference type="NCBI Taxonomy" id="76009"/>
    <lineage>
        <taxon>Bacteria</taxon>
        <taxon>Bacillati</taxon>
        <taxon>Bacillota</taxon>
        <taxon>Clostridia</taxon>
        <taxon>Eubacteriales</taxon>
        <taxon>Eubacteriales Family XII. Incertae Sedis</taxon>
        <taxon>Fusibacter</taxon>
    </lineage>
</organism>
<proteinExistence type="predicted"/>
<gene>
    <name evidence="1" type="ORF">KHM83_09310</name>
</gene>
<sequence length="78" mass="9332">MAQRASCNIKALKACEKTTRYNGKTYTLYDFRDCSFKDRSLYSQASRMYYQPDTPAELIQMINERVDREVHYKIADRY</sequence>
<evidence type="ECO:0008006" key="3">
    <source>
        <dbReference type="Google" id="ProtNLM"/>
    </source>
</evidence>
<evidence type="ECO:0000313" key="2">
    <source>
        <dbReference type="Proteomes" id="UP000746471"/>
    </source>
</evidence>
<dbReference type="RefSeq" id="WP_213236737.1">
    <property type="nucleotide sequence ID" value="NZ_JAHBCL010000014.1"/>
</dbReference>
<dbReference type="EMBL" id="JAHBCL010000014">
    <property type="protein sequence ID" value="MBS7526874.1"/>
    <property type="molecule type" value="Genomic_DNA"/>
</dbReference>
<accession>A0ABS5PNW8</accession>
<evidence type="ECO:0000313" key="1">
    <source>
        <dbReference type="EMBL" id="MBS7526874.1"/>
    </source>
</evidence>
<keyword evidence="2" id="KW-1185">Reference proteome</keyword>
<dbReference type="Proteomes" id="UP000746471">
    <property type="component" value="Unassembled WGS sequence"/>
</dbReference>
<comment type="caution">
    <text evidence="1">The sequence shown here is derived from an EMBL/GenBank/DDBJ whole genome shotgun (WGS) entry which is preliminary data.</text>
</comment>
<name>A0ABS5PNW8_9FIRM</name>